<evidence type="ECO:0000259" key="7">
    <source>
        <dbReference type="PROSITE" id="PS50222"/>
    </source>
</evidence>
<sequence>MLAVLARRTGGARFPLSSLNLVVHKAHLSEAAAREERAAEVEPDLAPVIEEVAAANKAAVVARRAFQRSSTIAPTNLPFDDPKVAFKSKSNLDLMRSLAVFQMCRLRPIVDNADSILAWSKRIFGSTLVNAVVRQTFYKHFVAGKDKEEMQPTLQYLAKHGIAAILDYAAEDDLEASEQDDLAGEKVVARVYNYEGEDLCDRRMEVFLKAIDAASTMNGHGFVAIKLTALGLPELLERVSNALTAIRGLFQQFDDDGNGSVSIEEFKRVYKEFFIDDADDVPKGWFEQLDVTKDGQVDYIDWTGQISLFDTNSIAKRCRSRGPFSDAALNEEENELLRKMLGRVDRLAAAAAAAGVRLMVDAEHSWFQPAVDHATAQLQAEHNRERPIVFGTYQCYLKDALARLAFDLERARRGGYRFGAKLVRGAYMVVERRRAAELGVPSPIHDSLAATHESYDACVAEVMAHVADEGAGMMVATHNQASIEAAVAAMEERGLGPQAGVYFGQLLGMADNLTFVLGQHGYGAYKYVPFGSVDEAMPYLIRRAQENSDMLGGVGKEMAMMRRELRRRLLG</sequence>
<evidence type="ECO:0000256" key="1">
    <source>
        <dbReference type="ARBA" id="ARBA00005869"/>
    </source>
</evidence>
<comment type="cofactor">
    <cofactor evidence="6">
        <name>FAD</name>
        <dbReference type="ChEBI" id="CHEBI:57692"/>
    </cofactor>
</comment>
<dbReference type="CDD" id="cd00051">
    <property type="entry name" value="EFh"/>
    <property type="match status" value="1"/>
</dbReference>
<dbReference type="PANTHER" id="PTHR13914:SF0">
    <property type="entry name" value="PROLINE DEHYDROGENASE 1, MITOCHONDRIAL"/>
    <property type="match status" value="1"/>
</dbReference>
<keyword evidence="5 6" id="KW-0642">Proline metabolism</keyword>
<comment type="catalytic activity">
    <reaction evidence="6">
        <text>L-proline + a quinone = (S)-1-pyrroline-5-carboxylate + a quinol + H(+)</text>
        <dbReference type="Rhea" id="RHEA:23784"/>
        <dbReference type="ChEBI" id="CHEBI:15378"/>
        <dbReference type="ChEBI" id="CHEBI:17388"/>
        <dbReference type="ChEBI" id="CHEBI:24646"/>
        <dbReference type="ChEBI" id="CHEBI:60039"/>
        <dbReference type="ChEBI" id="CHEBI:132124"/>
        <dbReference type="EC" id="1.5.5.2"/>
    </reaction>
</comment>
<dbReference type="Pfam" id="PF13499">
    <property type="entry name" value="EF-hand_7"/>
    <property type="match status" value="1"/>
</dbReference>
<evidence type="ECO:0000256" key="6">
    <source>
        <dbReference type="RuleBase" id="RU364054"/>
    </source>
</evidence>
<comment type="function">
    <text evidence="6">Converts proline to delta-1-pyrroline-5-carboxylate.</text>
</comment>
<protein>
    <recommendedName>
        <fullName evidence="2 6">Proline dehydrogenase</fullName>
        <ecNumber evidence="2 6">1.5.5.2</ecNumber>
    </recommendedName>
</protein>
<reference evidence="9" key="1">
    <citation type="submission" date="2015-08" db="EMBL/GenBank/DDBJ databases">
        <authorList>
            <person name="Babu N.S."/>
            <person name="Beckwith C.J."/>
            <person name="Beseler K.G."/>
            <person name="Brison A."/>
            <person name="Carone J.V."/>
            <person name="Caskin T.P."/>
            <person name="Diamond M."/>
            <person name="Durham M.E."/>
            <person name="Foxe J.M."/>
            <person name="Go M."/>
            <person name="Henderson B.A."/>
            <person name="Jones I.B."/>
            <person name="McGettigan J.A."/>
            <person name="Micheletti S.J."/>
            <person name="Nasrallah M.E."/>
            <person name="Ortiz D."/>
            <person name="Piller C.R."/>
            <person name="Privatt S.R."/>
            <person name="Schneider S.L."/>
            <person name="Sharp S."/>
            <person name="Smith T.C."/>
            <person name="Stanton J.D."/>
            <person name="Ullery H.E."/>
            <person name="Wilson R.J."/>
            <person name="Serrano M.G."/>
            <person name="Buck G."/>
            <person name="Lee V."/>
            <person name="Wang Y."/>
            <person name="Carvalho R."/>
            <person name="Voegtly L."/>
            <person name="Shi R."/>
            <person name="Duckworth R."/>
            <person name="Johnson A."/>
            <person name="Loviza R."/>
            <person name="Walstead R."/>
            <person name="Shah Z."/>
            <person name="Kiflezghi M."/>
            <person name="Wade K."/>
            <person name="Ball S.L."/>
            <person name="Bradley K.W."/>
            <person name="Asai D.J."/>
            <person name="Bowman C.A."/>
            <person name="Russell D.A."/>
            <person name="Pope W.H."/>
            <person name="Jacobs-Sera D."/>
            <person name="Hendrix R.W."/>
            <person name="Hatfull G.F."/>
        </authorList>
    </citation>
    <scope>NUCLEOTIDE SEQUENCE</scope>
</reference>
<dbReference type="SUPFAM" id="SSF47473">
    <property type="entry name" value="EF-hand"/>
    <property type="match status" value="1"/>
</dbReference>
<comment type="similarity">
    <text evidence="1 6">Belongs to the proline oxidase family.</text>
</comment>
<feature type="domain" description="EF-hand" evidence="7">
    <location>
        <begin position="241"/>
        <end position="276"/>
    </location>
</feature>
<dbReference type="SUPFAM" id="SSF51730">
    <property type="entry name" value="FAD-linked oxidoreductase"/>
    <property type="match status" value="1"/>
</dbReference>
<dbReference type="InterPro" id="IPR029041">
    <property type="entry name" value="FAD-linked_oxidoreductase-like"/>
</dbReference>
<dbReference type="PROSITE" id="PS00018">
    <property type="entry name" value="EF_HAND_1"/>
    <property type="match status" value="1"/>
</dbReference>
<dbReference type="GO" id="GO:0005739">
    <property type="term" value="C:mitochondrion"/>
    <property type="evidence" value="ECO:0007669"/>
    <property type="project" value="TreeGrafter"/>
</dbReference>
<dbReference type="InterPro" id="IPR015659">
    <property type="entry name" value="Proline_oxidase"/>
</dbReference>
<dbReference type="GO" id="GO:0005509">
    <property type="term" value="F:calcium ion binding"/>
    <property type="evidence" value="ECO:0007669"/>
    <property type="project" value="InterPro"/>
</dbReference>
<dbReference type="GO" id="GO:0004657">
    <property type="term" value="F:proline dehydrogenase activity"/>
    <property type="evidence" value="ECO:0007669"/>
    <property type="project" value="UniProtKB-EC"/>
</dbReference>
<gene>
    <name evidence="9" type="ORF">g.66375</name>
    <name evidence="8" type="ORF">g.66412</name>
</gene>
<evidence type="ECO:0000313" key="9">
    <source>
        <dbReference type="EMBL" id="JAT71147.1"/>
    </source>
</evidence>
<dbReference type="EC" id="1.5.5.2" evidence="2 6"/>
<dbReference type="Gene3D" id="3.20.20.220">
    <property type="match status" value="2"/>
</dbReference>
<dbReference type="AlphaFoldDB" id="A0A1D1ZW98"/>
<evidence type="ECO:0000313" key="8">
    <source>
        <dbReference type="EMBL" id="JAT68631.1"/>
    </source>
</evidence>
<dbReference type="EMBL" id="GDKF01007475">
    <property type="protein sequence ID" value="JAT71147.1"/>
    <property type="molecule type" value="Transcribed_RNA"/>
</dbReference>
<evidence type="ECO:0000256" key="5">
    <source>
        <dbReference type="ARBA" id="ARBA00023062"/>
    </source>
</evidence>
<accession>A0A1D1ZW98</accession>
<dbReference type="GO" id="GO:0010133">
    <property type="term" value="P:L-proline catabolic process to L-glutamate"/>
    <property type="evidence" value="ECO:0007669"/>
    <property type="project" value="TreeGrafter"/>
</dbReference>
<keyword evidence="3" id="KW-0106">Calcium</keyword>
<proteinExistence type="inferred from homology"/>
<dbReference type="Gene3D" id="1.10.238.10">
    <property type="entry name" value="EF-hand"/>
    <property type="match status" value="1"/>
</dbReference>
<dbReference type="InterPro" id="IPR002048">
    <property type="entry name" value="EF_hand_dom"/>
</dbReference>
<evidence type="ECO:0000256" key="3">
    <source>
        <dbReference type="ARBA" id="ARBA00022837"/>
    </source>
</evidence>
<dbReference type="GO" id="GO:0071949">
    <property type="term" value="F:FAD binding"/>
    <property type="evidence" value="ECO:0007669"/>
    <property type="project" value="TreeGrafter"/>
</dbReference>
<dbReference type="PROSITE" id="PS50222">
    <property type="entry name" value="EF_HAND_2"/>
    <property type="match status" value="1"/>
</dbReference>
<dbReference type="InterPro" id="IPR002872">
    <property type="entry name" value="Proline_DH_dom"/>
</dbReference>
<dbReference type="InterPro" id="IPR011992">
    <property type="entry name" value="EF-hand-dom_pair"/>
</dbReference>
<dbReference type="InterPro" id="IPR018247">
    <property type="entry name" value="EF_Hand_1_Ca_BS"/>
</dbReference>
<keyword evidence="4 6" id="KW-0560">Oxidoreductase</keyword>
<dbReference type="Pfam" id="PF01619">
    <property type="entry name" value="Pro_dh"/>
    <property type="match status" value="1"/>
</dbReference>
<keyword evidence="6" id="KW-0274">FAD</keyword>
<evidence type="ECO:0000256" key="4">
    <source>
        <dbReference type="ARBA" id="ARBA00023002"/>
    </source>
</evidence>
<keyword evidence="6" id="KW-0285">Flavoprotein</keyword>
<name>A0A1D1ZW98_AUXPR</name>
<evidence type="ECO:0000256" key="2">
    <source>
        <dbReference type="ARBA" id="ARBA00012695"/>
    </source>
</evidence>
<dbReference type="PANTHER" id="PTHR13914">
    <property type="entry name" value="PROLINE OXIDASE"/>
    <property type="match status" value="1"/>
</dbReference>
<organism evidence="9">
    <name type="scientific">Auxenochlorella protothecoides</name>
    <name type="common">Green microalga</name>
    <name type="synonym">Chlorella protothecoides</name>
    <dbReference type="NCBI Taxonomy" id="3075"/>
    <lineage>
        <taxon>Eukaryota</taxon>
        <taxon>Viridiplantae</taxon>
        <taxon>Chlorophyta</taxon>
        <taxon>core chlorophytes</taxon>
        <taxon>Trebouxiophyceae</taxon>
        <taxon>Chlorellales</taxon>
        <taxon>Chlorellaceae</taxon>
        <taxon>Auxenochlorella</taxon>
    </lineage>
</organism>
<dbReference type="SMART" id="SM00054">
    <property type="entry name" value="EFh"/>
    <property type="match status" value="1"/>
</dbReference>
<dbReference type="EMBL" id="GDKF01009991">
    <property type="protein sequence ID" value="JAT68631.1"/>
    <property type="molecule type" value="Transcribed_RNA"/>
</dbReference>